<feature type="chain" id="PRO_5006395163" evidence="6">
    <location>
        <begin position="19"/>
        <end position="266"/>
    </location>
</feature>
<keyword evidence="5" id="KW-0998">Cell outer membrane</keyword>
<dbReference type="RefSeq" id="WP_057508771.1">
    <property type="nucleotide sequence ID" value="NZ_LDJK01000050.1"/>
</dbReference>
<protein>
    <submittedName>
        <fullName evidence="7">Structural protein MipA</fullName>
    </submittedName>
</protein>
<dbReference type="AlphaFoldDB" id="A0A0R0D5X2"/>
<dbReference type="PATRIC" id="fig|517011.3.peg.2219"/>
<evidence type="ECO:0000313" key="7">
    <source>
        <dbReference type="EMBL" id="KRG73281.1"/>
    </source>
</evidence>
<comment type="similarity">
    <text evidence="2">Belongs to the MipA/OmpV family.</text>
</comment>
<organism evidence="7 8">
    <name type="scientific">Stenotrophomonas chelatiphaga</name>
    <dbReference type="NCBI Taxonomy" id="517011"/>
    <lineage>
        <taxon>Bacteria</taxon>
        <taxon>Pseudomonadati</taxon>
        <taxon>Pseudomonadota</taxon>
        <taxon>Gammaproteobacteria</taxon>
        <taxon>Lysobacterales</taxon>
        <taxon>Lysobacteraceae</taxon>
        <taxon>Stenotrophomonas</taxon>
    </lineage>
</organism>
<accession>A0A0R0D5X2</accession>
<proteinExistence type="inferred from homology"/>
<evidence type="ECO:0000256" key="3">
    <source>
        <dbReference type="ARBA" id="ARBA00022729"/>
    </source>
</evidence>
<dbReference type="PANTHER" id="PTHR38776:SF1">
    <property type="entry name" value="MLTA-INTERACTING PROTEIN-RELATED"/>
    <property type="match status" value="1"/>
</dbReference>
<comment type="subcellular location">
    <subcellularLocation>
        <location evidence="1">Cell outer membrane</location>
    </subcellularLocation>
</comment>
<sequence>MLKYVVSVPFLLPGLALAQNASSTGDLLAKADEDRWSIGVAAAARQSPYAGEGTRVRPLPLVTFEGARIFWRGVSGGVHLFKGESFALDAVLAGRFDGVDIKDLGRRELAANGVERDLLEDRDDGLDAGLAASWSSRAGEFKLSALADVTDTSGGYEIAADYAYALTWGRTTIVPGVGVRWMSSDVVNYYHGTLEEEVARGVARYQPGSALVPQFSVGFSRPLGEKWRVMGGVDYRFLPDEITDSPLSEPDTDGSAGLRIGITRSF</sequence>
<keyword evidence="4" id="KW-0472">Membrane</keyword>
<evidence type="ECO:0000313" key="8">
    <source>
        <dbReference type="Proteomes" id="UP000051386"/>
    </source>
</evidence>
<evidence type="ECO:0000256" key="5">
    <source>
        <dbReference type="ARBA" id="ARBA00023237"/>
    </source>
</evidence>
<dbReference type="Proteomes" id="UP000051386">
    <property type="component" value="Unassembled WGS sequence"/>
</dbReference>
<evidence type="ECO:0000256" key="2">
    <source>
        <dbReference type="ARBA" id="ARBA00005722"/>
    </source>
</evidence>
<keyword evidence="8" id="KW-1185">Reference proteome</keyword>
<gene>
    <name evidence="7" type="ORF">ABB28_11595</name>
</gene>
<dbReference type="EMBL" id="LDJK01000050">
    <property type="protein sequence ID" value="KRG73281.1"/>
    <property type="molecule type" value="Genomic_DNA"/>
</dbReference>
<evidence type="ECO:0000256" key="6">
    <source>
        <dbReference type="SAM" id="SignalP"/>
    </source>
</evidence>
<evidence type="ECO:0000256" key="4">
    <source>
        <dbReference type="ARBA" id="ARBA00023136"/>
    </source>
</evidence>
<dbReference type="InterPro" id="IPR010583">
    <property type="entry name" value="MipA"/>
</dbReference>
<keyword evidence="3 6" id="KW-0732">Signal</keyword>
<feature type="signal peptide" evidence="6">
    <location>
        <begin position="1"/>
        <end position="18"/>
    </location>
</feature>
<reference evidence="7 8" key="1">
    <citation type="submission" date="2015-05" db="EMBL/GenBank/DDBJ databases">
        <title>Genome sequencing and analysis of members of genus Stenotrophomonas.</title>
        <authorList>
            <person name="Patil P.P."/>
            <person name="Midha S."/>
            <person name="Patil P.B."/>
        </authorList>
    </citation>
    <scope>NUCLEOTIDE SEQUENCE [LARGE SCALE GENOMIC DNA]</scope>
    <source>
        <strain evidence="7 8">DSM 21508</strain>
    </source>
</reference>
<name>A0A0R0D5X2_9GAMM</name>
<comment type="caution">
    <text evidence="7">The sequence shown here is derived from an EMBL/GenBank/DDBJ whole genome shotgun (WGS) entry which is preliminary data.</text>
</comment>
<evidence type="ECO:0000256" key="1">
    <source>
        <dbReference type="ARBA" id="ARBA00004442"/>
    </source>
</evidence>
<dbReference type="PANTHER" id="PTHR38776">
    <property type="entry name" value="MLTA-INTERACTING PROTEIN-RELATED"/>
    <property type="match status" value="1"/>
</dbReference>
<dbReference type="GO" id="GO:0009279">
    <property type="term" value="C:cell outer membrane"/>
    <property type="evidence" value="ECO:0007669"/>
    <property type="project" value="UniProtKB-SubCell"/>
</dbReference>
<dbReference type="GO" id="GO:0009252">
    <property type="term" value="P:peptidoglycan biosynthetic process"/>
    <property type="evidence" value="ECO:0007669"/>
    <property type="project" value="TreeGrafter"/>
</dbReference>
<dbReference type="Pfam" id="PF06629">
    <property type="entry name" value="MipA"/>
    <property type="match status" value="1"/>
</dbReference>